<feature type="transmembrane region" description="Helical" evidence="1">
    <location>
        <begin position="240"/>
        <end position="257"/>
    </location>
</feature>
<feature type="transmembrane region" description="Helical" evidence="1">
    <location>
        <begin position="389"/>
        <end position="409"/>
    </location>
</feature>
<dbReference type="EMBL" id="PRDK01000005">
    <property type="protein sequence ID" value="MBE8714125.1"/>
    <property type="molecule type" value="Genomic_DNA"/>
</dbReference>
<reference evidence="2" key="1">
    <citation type="submission" date="2018-02" db="EMBL/GenBank/DDBJ databases">
        <authorList>
            <person name="Vasarhelyi B.M."/>
            <person name="Deshmukh S."/>
            <person name="Balint B."/>
            <person name="Kukolya J."/>
        </authorList>
    </citation>
    <scope>NUCLEOTIDE SEQUENCE</scope>
    <source>
        <strain evidence="2">KB22</strain>
    </source>
</reference>
<feature type="transmembrane region" description="Helical" evidence="1">
    <location>
        <begin position="104"/>
        <end position="124"/>
    </location>
</feature>
<comment type="caution">
    <text evidence="2">The sequence shown here is derived from an EMBL/GenBank/DDBJ whole genome shotgun (WGS) entry which is preliminary data.</text>
</comment>
<dbReference type="Proteomes" id="UP000616201">
    <property type="component" value="Unassembled WGS sequence"/>
</dbReference>
<evidence type="ECO:0000256" key="1">
    <source>
        <dbReference type="SAM" id="Phobius"/>
    </source>
</evidence>
<accession>A0A928UZ80</accession>
<keyword evidence="1" id="KW-1133">Transmembrane helix</keyword>
<feature type="transmembrane region" description="Helical" evidence="1">
    <location>
        <begin position="421"/>
        <end position="437"/>
    </location>
</feature>
<feature type="transmembrane region" description="Helical" evidence="1">
    <location>
        <begin position="264"/>
        <end position="281"/>
    </location>
</feature>
<keyword evidence="1" id="KW-0472">Membrane</keyword>
<evidence type="ECO:0008006" key="4">
    <source>
        <dbReference type="Google" id="ProtNLM"/>
    </source>
</evidence>
<dbReference type="RefSeq" id="WP_196934299.1">
    <property type="nucleotide sequence ID" value="NZ_MU158697.1"/>
</dbReference>
<feature type="transmembrane region" description="Helical" evidence="1">
    <location>
        <begin position="145"/>
        <end position="166"/>
    </location>
</feature>
<feature type="transmembrane region" description="Helical" evidence="1">
    <location>
        <begin position="64"/>
        <end position="84"/>
    </location>
</feature>
<feature type="transmembrane region" description="Helical" evidence="1">
    <location>
        <begin position="443"/>
        <end position="460"/>
    </location>
</feature>
<dbReference type="AlphaFoldDB" id="A0A928UZ80"/>
<keyword evidence="3" id="KW-1185">Reference proteome</keyword>
<feature type="transmembrane region" description="Helical" evidence="1">
    <location>
        <begin position="33"/>
        <end position="52"/>
    </location>
</feature>
<keyword evidence="1" id="KW-0812">Transmembrane</keyword>
<feature type="transmembrane region" description="Helical" evidence="1">
    <location>
        <begin position="178"/>
        <end position="199"/>
    </location>
</feature>
<dbReference type="NCBIfam" id="TIGR04370">
    <property type="entry name" value="glyco_rpt_poly"/>
    <property type="match status" value="1"/>
</dbReference>
<name>A0A928UZ80_9SPHI</name>
<proteinExistence type="predicted"/>
<sequence length="468" mass="53780">MKSNPFSFLFVLVSLALLFFFIPDRREGLDTSYIINVSVIVILNIVVFFKAVSKLYKTWIRFDVLFIIGFFIVHFQTTLFYSLFDINPPYPNYWINQFVVNYATWLSAMCLLIWMAGFYLYTSFKKSFQINSNKFDYYIKPVNSFNFLLLTTFILFIIIVGGSFWSGNHSGVSNWGAGATYIFLVFRTILFLGVIYFFINNRESLGSRNKIATAIFNNKLLVGISIIYVLSFLTQGDRGPIMQFGLLVIGCYSVFVSKISFKQLSLLIVGGAFTFMLIGLGRTSDVSKRDGGIFSTGLQNFEEKEDTLFPTDELAKSASILYLALDVVPDSHPYLYGYTIFNNLVEVIPMSSTVYSPNKIYSSSTDFFTFLTYGNNPNWGVGSEIIGDLYINFGVHLTILIFFLFGYFVSYLTYETHVNHNYLIILIYLMMLMLSIYLNRSIFLNPLKFVFYLLIFNKFLGKRVNKVL</sequence>
<evidence type="ECO:0000313" key="3">
    <source>
        <dbReference type="Proteomes" id="UP000616201"/>
    </source>
</evidence>
<organism evidence="2 3">
    <name type="scientific">Sphingobacterium hungaricum</name>
    <dbReference type="NCBI Taxonomy" id="2082723"/>
    <lineage>
        <taxon>Bacteria</taxon>
        <taxon>Pseudomonadati</taxon>
        <taxon>Bacteroidota</taxon>
        <taxon>Sphingobacteriia</taxon>
        <taxon>Sphingobacteriales</taxon>
        <taxon>Sphingobacteriaceae</taxon>
        <taxon>Sphingobacterium</taxon>
    </lineage>
</organism>
<evidence type="ECO:0000313" key="2">
    <source>
        <dbReference type="EMBL" id="MBE8714125.1"/>
    </source>
</evidence>
<gene>
    <name evidence="2" type="ORF">C4F49_10570</name>
</gene>
<feature type="transmembrane region" description="Helical" evidence="1">
    <location>
        <begin position="211"/>
        <end position="234"/>
    </location>
</feature>
<protein>
    <recommendedName>
        <fullName evidence="4">Oligosaccharide repeat unit polymerase</fullName>
    </recommendedName>
</protein>